<keyword evidence="4" id="KW-0677">Repeat</keyword>
<feature type="transmembrane region" description="Helical" evidence="7">
    <location>
        <begin position="95"/>
        <end position="118"/>
    </location>
</feature>
<keyword evidence="3 7" id="KW-0812">Transmembrane</keyword>
<name>A0ABT3AAH9_9ALTE</name>
<protein>
    <submittedName>
        <fullName evidence="9">SLC13 family permease</fullName>
    </submittedName>
</protein>
<dbReference type="Gene3D" id="3.30.70.1450">
    <property type="entry name" value="Regulator of K+ conductance, C-terminal domain"/>
    <property type="match status" value="2"/>
</dbReference>
<dbReference type="EMBL" id="JAOWKX010000006">
    <property type="protein sequence ID" value="MCV2885605.1"/>
    <property type="molecule type" value="Genomic_DNA"/>
</dbReference>
<keyword evidence="6 7" id="KW-0472">Membrane</keyword>
<accession>A0ABT3AAH9</accession>
<evidence type="ECO:0000313" key="10">
    <source>
        <dbReference type="Proteomes" id="UP001652504"/>
    </source>
</evidence>
<keyword evidence="5 7" id="KW-1133">Transmembrane helix</keyword>
<evidence type="ECO:0000256" key="5">
    <source>
        <dbReference type="ARBA" id="ARBA00022989"/>
    </source>
</evidence>
<keyword evidence="10" id="KW-1185">Reference proteome</keyword>
<dbReference type="RefSeq" id="WP_263712888.1">
    <property type="nucleotide sequence ID" value="NZ_JAOWKX010000006.1"/>
</dbReference>
<keyword evidence="2" id="KW-0813">Transport</keyword>
<evidence type="ECO:0000256" key="3">
    <source>
        <dbReference type="ARBA" id="ARBA00022692"/>
    </source>
</evidence>
<feature type="transmembrane region" description="Helical" evidence="7">
    <location>
        <begin position="464"/>
        <end position="485"/>
    </location>
</feature>
<sequence>MTFLPFFVAGIFTLTIAALVFSGKRPATIFAISTLALIAGQAISVENVLHNLTNKGLITLVLLLLVSAAIDKTSLMKRAGRTLLNPKYSTNYWKLFGVTFFSSAFLNNTAVVASLTGPIKQNQYHPASKLLLPLSYAAILGGTVTLIGTSTNLIVDSFLVEAGLPGFNFWDFTLFGMSAGLVCGVLMYFLSRFLPEIDIQKEAYKCYFIEAKVSEDSELVGKSVEQNHLRNLPELFLVEIVRRKKLISPVTPDMVIESGDKLIFSGNIQKVDALNHIKGLTLFAESNGLLRENLTEVVVTNRAPIIGQTLKKLGFRAMFDAAVVAIRRDGEQLSGKLGDIALKSGDFLLLATGSDFASRNNINKNFFVLSEQRITRKLNPFQNTLTLGGFGIAILLAATSVIPLFTALLFLLAVLTFTGVTNNAEIKRTLPVNLIMVIVGALSLATALESAGVIHYVMESVHPILSSISPFWALVGIYLLTLLLTELVTNNAAAALMFPFALGVVNALNTDLMPFALAVAFGASASFLSPYGYQTNLLVFSAGNYRVKDFLQFGLPISLTYSTIVLLMLKWAYGL</sequence>
<feature type="transmembrane region" description="Helical" evidence="7">
    <location>
        <begin position="385"/>
        <end position="414"/>
    </location>
</feature>
<dbReference type="Pfam" id="PF02080">
    <property type="entry name" value="TrkA_C"/>
    <property type="match status" value="2"/>
</dbReference>
<evidence type="ECO:0000256" key="4">
    <source>
        <dbReference type="ARBA" id="ARBA00022737"/>
    </source>
</evidence>
<feature type="transmembrane region" description="Helical" evidence="7">
    <location>
        <begin position="27"/>
        <end position="45"/>
    </location>
</feature>
<dbReference type="Proteomes" id="UP001652504">
    <property type="component" value="Unassembled WGS sequence"/>
</dbReference>
<dbReference type="PANTHER" id="PTHR43652">
    <property type="entry name" value="BASIC AMINO ACID ANTIPORTER YFCC-RELATED"/>
    <property type="match status" value="1"/>
</dbReference>
<organism evidence="9 10">
    <name type="scientific">Fluctibacter corallii</name>
    <dbReference type="NCBI Taxonomy" id="2984329"/>
    <lineage>
        <taxon>Bacteria</taxon>
        <taxon>Pseudomonadati</taxon>
        <taxon>Pseudomonadota</taxon>
        <taxon>Gammaproteobacteria</taxon>
        <taxon>Alteromonadales</taxon>
        <taxon>Alteromonadaceae</taxon>
        <taxon>Fluctibacter</taxon>
    </lineage>
</organism>
<feature type="transmembrane region" description="Helical" evidence="7">
    <location>
        <begin position="491"/>
        <end position="508"/>
    </location>
</feature>
<feature type="domain" description="RCK C-terminal" evidence="8">
    <location>
        <begin position="194"/>
        <end position="280"/>
    </location>
</feature>
<reference evidence="9 10" key="1">
    <citation type="submission" date="2022-10" db="EMBL/GenBank/DDBJ databases">
        <title>Aestuariibacter sp. AA17 isolated from Montipora capitata coral fragment.</title>
        <authorList>
            <person name="Emsley S.A."/>
            <person name="Pfannmuller K.M."/>
            <person name="Loughran R.M."/>
            <person name="Shlafstein M."/>
            <person name="Papke E."/>
            <person name="Saw J.H."/>
            <person name="Ushijima B."/>
            <person name="Videau P."/>
        </authorList>
    </citation>
    <scope>NUCLEOTIDE SEQUENCE [LARGE SCALE GENOMIC DNA]</scope>
    <source>
        <strain evidence="9 10">AA17</strain>
    </source>
</reference>
<comment type="caution">
    <text evidence="9">The sequence shown here is derived from an EMBL/GenBank/DDBJ whole genome shotgun (WGS) entry which is preliminary data.</text>
</comment>
<dbReference type="Pfam" id="PF03600">
    <property type="entry name" value="CitMHS"/>
    <property type="match status" value="1"/>
</dbReference>
<dbReference type="InterPro" id="IPR036721">
    <property type="entry name" value="RCK_C_sf"/>
</dbReference>
<feature type="transmembrane region" description="Helical" evidence="7">
    <location>
        <begin position="434"/>
        <end position="457"/>
    </location>
</feature>
<dbReference type="PANTHER" id="PTHR43652:SF2">
    <property type="entry name" value="BASIC AMINO ACID ANTIPORTER YFCC-RELATED"/>
    <property type="match status" value="1"/>
</dbReference>
<dbReference type="SUPFAM" id="SSF116726">
    <property type="entry name" value="TrkA C-terminal domain-like"/>
    <property type="match status" value="2"/>
</dbReference>
<evidence type="ECO:0000256" key="1">
    <source>
        <dbReference type="ARBA" id="ARBA00004141"/>
    </source>
</evidence>
<feature type="transmembrane region" description="Helical" evidence="7">
    <location>
        <begin position="553"/>
        <end position="573"/>
    </location>
</feature>
<proteinExistence type="predicted"/>
<evidence type="ECO:0000256" key="2">
    <source>
        <dbReference type="ARBA" id="ARBA00022448"/>
    </source>
</evidence>
<feature type="transmembrane region" description="Helical" evidence="7">
    <location>
        <begin position="130"/>
        <end position="149"/>
    </location>
</feature>
<feature type="transmembrane region" description="Helical" evidence="7">
    <location>
        <begin position="515"/>
        <end position="533"/>
    </location>
</feature>
<dbReference type="InterPro" id="IPR006037">
    <property type="entry name" value="RCK_C"/>
</dbReference>
<evidence type="ECO:0000259" key="8">
    <source>
        <dbReference type="PROSITE" id="PS51202"/>
    </source>
</evidence>
<evidence type="ECO:0000313" key="9">
    <source>
        <dbReference type="EMBL" id="MCV2885605.1"/>
    </source>
</evidence>
<dbReference type="InterPro" id="IPR004680">
    <property type="entry name" value="Cit_transptr-like_dom"/>
</dbReference>
<evidence type="ECO:0000256" key="7">
    <source>
        <dbReference type="SAM" id="Phobius"/>
    </source>
</evidence>
<feature type="transmembrane region" description="Helical" evidence="7">
    <location>
        <begin position="57"/>
        <end position="75"/>
    </location>
</feature>
<evidence type="ECO:0000256" key="6">
    <source>
        <dbReference type="ARBA" id="ARBA00023136"/>
    </source>
</evidence>
<comment type="subcellular location">
    <subcellularLocation>
        <location evidence="1">Membrane</location>
        <topology evidence="1">Multi-pass membrane protein</topology>
    </subcellularLocation>
</comment>
<dbReference type="InterPro" id="IPR051679">
    <property type="entry name" value="DASS-Related_Transporters"/>
</dbReference>
<feature type="domain" description="RCK C-terminal" evidence="8">
    <location>
        <begin position="282"/>
        <end position="366"/>
    </location>
</feature>
<dbReference type="PROSITE" id="PS51202">
    <property type="entry name" value="RCK_C"/>
    <property type="match status" value="2"/>
</dbReference>
<feature type="transmembrane region" description="Helical" evidence="7">
    <location>
        <begin position="169"/>
        <end position="190"/>
    </location>
</feature>
<gene>
    <name evidence="9" type="ORF">OE749_12970</name>
</gene>